<dbReference type="EMBL" id="ODYU01010329">
    <property type="protein sequence ID" value="SOQ55358.1"/>
    <property type="molecule type" value="Genomic_DNA"/>
</dbReference>
<accession>A0A2H1WQQ3</accession>
<keyword evidence="1" id="KW-0812">Transmembrane</keyword>
<reference evidence="2" key="1">
    <citation type="submission" date="2016-07" db="EMBL/GenBank/DDBJ databases">
        <authorList>
            <person name="Bretaudeau A."/>
        </authorList>
    </citation>
    <scope>NUCLEOTIDE SEQUENCE</scope>
    <source>
        <strain evidence="2">Rice</strain>
        <tissue evidence="2">Whole body</tissue>
    </source>
</reference>
<name>A0A2H1WQQ3_SPOFR</name>
<dbReference type="AlphaFoldDB" id="A0A2H1WQQ3"/>
<evidence type="ECO:0000256" key="1">
    <source>
        <dbReference type="SAM" id="Phobius"/>
    </source>
</evidence>
<gene>
    <name evidence="2" type="ORF">SFRICE_041285</name>
</gene>
<keyword evidence="1" id="KW-1133">Transmembrane helix</keyword>
<organism evidence="2">
    <name type="scientific">Spodoptera frugiperda</name>
    <name type="common">Fall armyworm</name>
    <dbReference type="NCBI Taxonomy" id="7108"/>
    <lineage>
        <taxon>Eukaryota</taxon>
        <taxon>Metazoa</taxon>
        <taxon>Ecdysozoa</taxon>
        <taxon>Arthropoda</taxon>
        <taxon>Hexapoda</taxon>
        <taxon>Insecta</taxon>
        <taxon>Pterygota</taxon>
        <taxon>Neoptera</taxon>
        <taxon>Endopterygota</taxon>
        <taxon>Lepidoptera</taxon>
        <taxon>Glossata</taxon>
        <taxon>Ditrysia</taxon>
        <taxon>Noctuoidea</taxon>
        <taxon>Noctuidae</taxon>
        <taxon>Amphipyrinae</taxon>
        <taxon>Spodoptera</taxon>
    </lineage>
</organism>
<evidence type="ECO:0000313" key="2">
    <source>
        <dbReference type="EMBL" id="SOQ55358.1"/>
    </source>
</evidence>
<keyword evidence="1" id="KW-0472">Membrane</keyword>
<protein>
    <submittedName>
        <fullName evidence="2">SFRICE_041285</fullName>
    </submittedName>
</protein>
<feature type="transmembrane region" description="Helical" evidence="1">
    <location>
        <begin position="36"/>
        <end position="54"/>
    </location>
</feature>
<proteinExistence type="predicted"/>
<sequence length="101" mass="11974">MGKQQSKEETFVIQNAAGSNKAKTDEIRFHMSMTNIFLAIILLVILLGLIYFVYRLYRRCHVRWIANEINRTTMMRRSFLRRRLQQGVNENTAKTYAEDMV</sequence>